<feature type="non-terminal residue" evidence="2">
    <location>
        <position position="1"/>
    </location>
</feature>
<gene>
    <name evidence="2" type="ORF">S03H2_41985</name>
</gene>
<dbReference type="Gene3D" id="2.40.390.10">
    <property type="entry name" value="CV3147-like"/>
    <property type="match status" value="1"/>
</dbReference>
<dbReference type="InterPro" id="IPR024071">
    <property type="entry name" value="S-Me-THD_C_sf"/>
</dbReference>
<evidence type="ECO:0000313" key="2">
    <source>
        <dbReference type="EMBL" id="GAH74200.1"/>
    </source>
</evidence>
<dbReference type="InterPro" id="IPR048350">
    <property type="entry name" value="S-Me-THD-like_C"/>
</dbReference>
<organism evidence="2">
    <name type="scientific">marine sediment metagenome</name>
    <dbReference type="NCBI Taxonomy" id="412755"/>
    <lineage>
        <taxon>unclassified sequences</taxon>
        <taxon>metagenomes</taxon>
        <taxon>ecological metagenomes</taxon>
    </lineage>
</organism>
<name>X1IY64_9ZZZZ</name>
<dbReference type="Pfam" id="PF20906">
    <property type="entry name" value="S-Me-THD_C"/>
    <property type="match status" value="1"/>
</dbReference>
<protein>
    <recommendedName>
        <fullName evidence="1">S-Me-THD-like C-terminal domain-containing protein</fullName>
    </recommendedName>
</protein>
<proteinExistence type="predicted"/>
<accession>X1IY64</accession>
<sequence length="180" mass="20151">GMSGGIASYVMDGNMCKRAMIPGTVSIAEKIGVTIREAIENNNNFVELLIDQFNGYELIRGRVQNMTIQTKEGFDFGRYIVQGSGKCKGSVLTIEYKNENMLAKKDGQMVTIVPDLICTISARGQALTNVDLEEGMEIVVLAFPCHARWRELNRYKVFKHVIEKLGYDGDYITVEELNTN</sequence>
<dbReference type="EMBL" id="BARU01026112">
    <property type="protein sequence ID" value="GAH74200.1"/>
    <property type="molecule type" value="Genomic_DNA"/>
</dbReference>
<comment type="caution">
    <text evidence="2">The sequence shown here is derived from an EMBL/GenBank/DDBJ whole genome shotgun (WGS) entry which is preliminary data.</text>
</comment>
<reference evidence="2" key="1">
    <citation type="journal article" date="2014" name="Front. Microbiol.">
        <title>High frequency of phylogenetically diverse reductive dehalogenase-homologous genes in deep subseafloor sedimentary metagenomes.</title>
        <authorList>
            <person name="Kawai M."/>
            <person name="Futagami T."/>
            <person name="Toyoda A."/>
            <person name="Takaki Y."/>
            <person name="Nishi S."/>
            <person name="Hori S."/>
            <person name="Arai W."/>
            <person name="Tsubouchi T."/>
            <person name="Morono Y."/>
            <person name="Uchiyama I."/>
            <person name="Ito T."/>
            <person name="Fujiyama A."/>
            <person name="Inagaki F."/>
            <person name="Takami H."/>
        </authorList>
    </citation>
    <scope>NUCLEOTIDE SEQUENCE</scope>
    <source>
        <strain evidence="2">Expedition CK06-06</strain>
    </source>
</reference>
<feature type="domain" description="S-Me-THD-like C-terminal" evidence="1">
    <location>
        <begin position="1"/>
        <end position="158"/>
    </location>
</feature>
<dbReference type="SUPFAM" id="SSF160991">
    <property type="entry name" value="CV3147-like"/>
    <property type="match status" value="1"/>
</dbReference>
<dbReference type="AlphaFoldDB" id="X1IY64"/>
<evidence type="ECO:0000259" key="1">
    <source>
        <dbReference type="Pfam" id="PF20906"/>
    </source>
</evidence>